<dbReference type="RefSeq" id="WP_280601136.1">
    <property type="nucleotide sequence ID" value="NZ_JARXRN010000021.1"/>
</dbReference>
<dbReference type="EC" id="4.2.2.-" evidence="4"/>
<keyword evidence="2 4" id="KW-0456">Lyase</keyword>
<dbReference type="Pfam" id="PF05036">
    <property type="entry name" value="SPOR"/>
    <property type="match status" value="1"/>
</dbReference>
<dbReference type="InterPro" id="IPR034718">
    <property type="entry name" value="RlpA"/>
</dbReference>
<keyword evidence="1" id="KW-0732">Signal</keyword>
<evidence type="ECO:0000313" key="8">
    <source>
        <dbReference type="EMBL" id="MDH5830466.1"/>
    </source>
</evidence>
<evidence type="ECO:0000256" key="2">
    <source>
        <dbReference type="ARBA" id="ARBA00023239"/>
    </source>
</evidence>
<dbReference type="Proteomes" id="UP001156831">
    <property type="component" value="Unassembled WGS sequence"/>
</dbReference>
<dbReference type="HAMAP" id="MF_02071">
    <property type="entry name" value="RlpA"/>
    <property type="match status" value="1"/>
</dbReference>
<comment type="similarity">
    <text evidence="4 5">Belongs to the RlpA family.</text>
</comment>
<dbReference type="NCBIfam" id="TIGR00413">
    <property type="entry name" value="rlpA"/>
    <property type="match status" value="1"/>
</dbReference>
<dbReference type="InterPro" id="IPR012997">
    <property type="entry name" value="RplA"/>
</dbReference>
<feature type="compositionally biased region" description="Pro residues" evidence="6">
    <location>
        <begin position="333"/>
        <end position="353"/>
    </location>
</feature>
<comment type="caution">
    <text evidence="8">The sequence shown here is derived from an EMBL/GenBank/DDBJ whole genome shotgun (WGS) entry which is preliminary data.</text>
</comment>
<dbReference type="PROSITE" id="PS51257">
    <property type="entry name" value="PROKAR_LIPOPROTEIN"/>
    <property type="match status" value="1"/>
</dbReference>
<dbReference type="InterPro" id="IPR036908">
    <property type="entry name" value="RlpA-like_sf"/>
</dbReference>
<dbReference type="Gene3D" id="3.30.70.1070">
    <property type="entry name" value="Sporulation related repeat"/>
    <property type="match status" value="1"/>
</dbReference>
<proteinExistence type="inferred from homology"/>
<dbReference type="InterPro" id="IPR036680">
    <property type="entry name" value="SPOR-like_sf"/>
</dbReference>
<evidence type="ECO:0000259" key="7">
    <source>
        <dbReference type="PROSITE" id="PS51724"/>
    </source>
</evidence>
<evidence type="ECO:0000256" key="6">
    <source>
        <dbReference type="SAM" id="MobiDB-lite"/>
    </source>
</evidence>
<feature type="domain" description="SPOR" evidence="7">
    <location>
        <begin position="354"/>
        <end position="433"/>
    </location>
</feature>
<comment type="function">
    <text evidence="4">Lytic transglycosylase with a strong preference for naked glycan strands that lack stem peptides.</text>
</comment>
<evidence type="ECO:0000256" key="1">
    <source>
        <dbReference type="ARBA" id="ARBA00022729"/>
    </source>
</evidence>
<keyword evidence="3 4" id="KW-0961">Cell wall biogenesis/degradation</keyword>
<evidence type="ECO:0000256" key="3">
    <source>
        <dbReference type="ARBA" id="ARBA00023316"/>
    </source>
</evidence>
<dbReference type="EMBL" id="JARXRN010000021">
    <property type="protein sequence ID" value="MDH5830466.1"/>
    <property type="molecule type" value="Genomic_DNA"/>
</dbReference>
<dbReference type="Pfam" id="PF03330">
    <property type="entry name" value="DPBB_1"/>
    <property type="match status" value="1"/>
</dbReference>
<dbReference type="SUPFAM" id="SSF50685">
    <property type="entry name" value="Barwin-like endoglucanases"/>
    <property type="match status" value="1"/>
</dbReference>
<keyword evidence="4" id="KW-1003">Cell membrane</keyword>
<keyword evidence="9" id="KW-1185">Reference proteome</keyword>
<sequence length="433" mass="44889">MRRLLPLLAVALLAGCAGTPKKPPAAADGPRVSPPVAAGAAPDCTGFKPYPRVQEDPSTRGDYVAGGLYKPGVRDSTPDYLPNVACIPEPVVAHEPRSAYGNRSPYQVLGKSYRVLDKTDGFVETGLASYYGNKFHGRRTSNHEVYDMYAFTAAHKSLPLPSFARVTNLDNGRSVVVRVNDRGPFHEGRVIDLSYAAAVKLDIHRRGTGRVEVRALRPGETDTLQAAAPAAPASPSAMDALVGRLPAAPADSAAASAPMPPAAAGTAVRLADHPDYGREEDRFRLVADDGRVKTADEFDAWMRARQARLAAASVPAAGAAAIPAQASASSRSPGPPPAPAPTTPVPAVPPAPAPAGADAVTLQVGVFSRRDNAERALATLHGAGIAPAAIQDVASAGRTLWRVRVGPVANDGAAALAARVSGLGLGVPQRVRE</sequence>
<dbReference type="PANTHER" id="PTHR34183">
    <property type="entry name" value="ENDOLYTIC PEPTIDOGLYCAN TRANSGLYCOSYLASE RLPA"/>
    <property type="match status" value="1"/>
</dbReference>
<accession>A0ABT6JKB8</accession>
<dbReference type="CDD" id="cd22268">
    <property type="entry name" value="DPBB_RlpA-like"/>
    <property type="match status" value="1"/>
</dbReference>
<dbReference type="InterPro" id="IPR009009">
    <property type="entry name" value="RlpA-like_DPBB"/>
</dbReference>
<evidence type="ECO:0000313" key="9">
    <source>
        <dbReference type="Proteomes" id="UP001156831"/>
    </source>
</evidence>
<dbReference type="InterPro" id="IPR007730">
    <property type="entry name" value="SPOR-like_dom"/>
</dbReference>
<name>A0ABT6JKB8_9GAMM</name>
<comment type="subcellular location">
    <subcellularLocation>
        <location evidence="4">Cell membrane</location>
        <topology evidence="4">Lipid-anchor</topology>
    </subcellularLocation>
</comment>
<organism evidence="8 9">
    <name type="scientific">Luteimonas rhizosphaericola</name>
    <dbReference type="NCBI Taxonomy" id="3042024"/>
    <lineage>
        <taxon>Bacteria</taxon>
        <taxon>Pseudomonadati</taxon>
        <taxon>Pseudomonadota</taxon>
        <taxon>Gammaproteobacteria</taxon>
        <taxon>Lysobacterales</taxon>
        <taxon>Lysobacteraceae</taxon>
        <taxon>Luteimonas</taxon>
    </lineage>
</organism>
<reference evidence="8 9" key="1">
    <citation type="submission" date="2023-04" db="EMBL/GenBank/DDBJ databases">
        <title>Luteimonas sp. M1R5S18.</title>
        <authorList>
            <person name="Sun J.-Q."/>
        </authorList>
    </citation>
    <scope>NUCLEOTIDE SEQUENCE [LARGE SCALE GENOMIC DNA]</scope>
    <source>
        <strain evidence="8 9">M1R5S18</strain>
    </source>
</reference>
<dbReference type="SUPFAM" id="SSF110997">
    <property type="entry name" value="Sporulation related repeat"/>
    <property type="match status" value="1"/>
</dbReference>
<dbReference type="PROSITE" id="PS51724">
    <property type="entry name" value="SPOR"/>
    <property type="match status" value="1"/>
</dbReference>
<evidence type="ECO:0000256" key="5">
    <source>
        <dbReference type="RuleBase" id="RU003495"/>
    </source>
</evidence>
<feature type="region of interest" description="Disordered" evidence="6">
    <location>
        <begin position="324"/>
        <end position="355"/>
    </location>
</feature>
<protein>
    <recommendedName>
        <fullName evidence="4">Endolytic peptidoglycan transglycosylase RlpA</fullName>
        <ecNumber evidence="4">4.2.2.-</ecNumber>
    </recommendedName>
</protein>
<dbReference type="Gene3D" id="2.40.40.10">
    <property type="entry name" value="RlpA-like domain"/>
    <property type="match status" value="1"/>
</dbReference>
<gene>
    <name evidence="4" type="primary">rlpA</name>
    <name evidence="8" type="ORF">QFW80_08050</name>
</gene>
<evidence type="ECO:0000256" key="4">
    <source>
        <dbReference type="HAMAP-Rule" id="MF_02071"/>
    </source>
</evidence>
<keyword evidence="4" id="KW-0449">Lipoprotein</keyword>
<keyword evidence="4" id="KW-0472">Membrane</keyword>
<dbReference type="PANTHER" id="PTHR34183:SF1">
    <property type="entry name" value="ENDOLYTIC PEPTIDOGLYCAN TRANSGLYCOSYLASE RLPA"/>
    <property type="match status" value="1"/>
</dbReference>
<keyword evidence="4" id="KW-0564">Palmitate</keyword>